<proteinExistence type="predicted"/>
<evidence type="ECO:0000313" key="8">
    <source>
        <dbReference type="EMBL" id="QMW77803.1"/>
    </source>
</evidence>
<dbReference type="GO" id="GO:0016020">
    <property type="term" value="C:membrane"/>
    <property type="evidence" value="ECO:0007669"/>
    <property type="project" value="UniProtKB-SubCell"/>
</dbReference>
<dbReference type="NCBIfam" id="TIGR02228">
    <property type="entry name" value="sigpep_I_arch"/>
    <property type="match status" value="1"/>
</dbReference>
<dbReference type="EC" id="3.4.21.89" evidence="5"/>
<dbReference type="AlphaFoldDB" id="A0A7G5MT60"/>
<dbReference type="CDD" id="cd06462">
    <property type="entry name" value="Peptidase_S24_S26"/>
    <property type="match status" value="1"/>
</dbReference>
<feature type="transmembrane region" description="Helical" evidence="6">
    <location>
        <begin position="15"/>
        <end position="35"/>
    </location>
</feature>
<evidence type="ECO:0000256" key="4">
    <source>
        <dbReference type="ARBA" id="ARBA00023136"/>
    </source>
</evidence>
<dbReference type="Pfam" id="PF10502">
    <property type="entry name" value="Peptidase_S26"/>
    <property type="match status" value="1"/>
</dbReference>
<evidence type="ECO:0000259" key="7">
    <source>
        <dbReference type="Pfam" id="PF10502"/>
    </source>
</evidence>
<keyword evidence="2 6" id="KW-0812">Transmembrane</keyword>
<dbReference type="Proteomes" id="UP000515789">
    <property type="component" value="Chromosome"/>
</dbReference>
<dbReference type="Gene3D" id="2.10.109.10">
    <property type="entry name" value="Umud Fragment, subunit A"/>
    <property type="match status" value="1"/>
</dbReference>
<dbReference type="PANTHER" id="PTHR10806:SF6">
    <property type="entry name" value="SIGNAL PEPTIDASE COMPLEX CATALYTIC SUBUNIT SEC11"/>
    <property type="match status" value="1"/>
</dbReference>
<comment type="subcellular location">
    <subcellularLocation>
        <location evidence="1">Membrane</location>
    </subcellularLocation>
</comment>
<name>A0A7G5MT60_9FIRM</name>
<evidence type="ECO:0000256" key="5">
    <source>
        <dbReference type="NCBIfam" id="TIGR02228"/>
    </source>
</evidence>
<dbReference type="PANTHER" id="PTHR10806">
    <property type="entry name" value="SIGNAL PEPTIDASE COMPLEX CATALYTIC SUBUNIT SEC11"/>
    <property type="match status" value="1"/>
</dbReference>
<keyword evidence="4 6" id="KW-0472">Membrane</keyword>
<sequence length="169" mass="18905">MEKTMRRACYLTGELLYWILCLTLILNIILCIFGIRPFIVVSGSMEPAIKTGSISWVNCRADARHMERGDILAFERNDGELVLHRIVRRTEAGVVTKGDANKAPDAALVRAHQIKGKVLFTVPYVGKAFMKSTKEFAAFFITGSLILFITLKTVKISGGTYHEKNNVKK</sequence>
<keyword evidence="8" id="KW-0378">Hydrolase</keyword>
<dbReference type="GO" id="GO:0009003">
    <property type="term" value="F:signal peptidase activity"/>
    <property type="evidence" value="ECO:0007669"/>
    <property type="project" value="UniProtKB-EC"/>
</dbReference>
<evidence type="ECO:0000256" key="1">
    <source>
        <dbReference type="ARBA" id="ARBA00004370"/>
    </source>
</evidence>
<dbReference type="GO" id="GO:0006465">
    <property type="term" value="P:signal peptide processing"/>
    <property type="evidence" value="ECO:0007669"/>
    <property type="project" value="UniProtKB-UniRule"/>
</dbReference>
<dbReference type="PRINTS" id="PR00728">
    <property type="entry name" value="SIGNALPTASE"/>
</dbReference>
<dbReference type="GO" id="GO:0004252">
    <property type="term" value="F:serine-type endopeptidase activity"/>
    <property type="evidence" value="ECO:0007669"/>
    <property type="project" value="UniProtKB-UniRule"/>
</dbReference>
<evidence type="ECO:0000256" key="3">
    <source>
        <dbReference type="ARBA" id="ARBA00022989"/>
    </source>
</evidence>
<organism evidence="8 9">
    <name type="scientific">Blautia producta</name>
    <dbReference type="NCBI Taxonomy" id="33035"/>
    <lineage>
        <taxon>Bacteria</taxon>
        <taxon>Bacillati</taxon>
        <taxon>Bacillota</taxon>
        <taxon>Clostridia</taxon>
        <taxon>Lachnospirales</taxon>
        <taxon>Lachnospiraceae</taxon>
        <taxon>Blautia</taxon>
    </lineage>
</organism>
<gene>
    <name evidence="8" type="ORF">E5259_09440</name>
</gene>
<dbReference type="SUPFAM" id="SSF51306">
    <property type="entry name" value="LexA/Signal peptidase"/>
    <property type="match status" value="1"/>
</dbReference>
<accession>A0A7G5MT60</accession>
<feature type="transmembrane region" description="Helical" evidence="6">
    <location>
        <begin position="136"/>
        <end position="154"/>
    </location>
</feature>
<dbReference type="EMBL" id="CP039126">
    <property type="protein sequence ID" value="QMW77803.1"/>
    <property type="molecule type" value="Genomic_DNA"/>
</dbReference>
<evidence type="ECO:0000313" key="9">
    <source>
        <dbReference type="Proteomes" id="UP000515789"/>
    </source>
</evidence>
<evidence type="ECO:0000256" key="6">
    <source>
        <dbReference type="SAM" id="Phobius"/>
    </source>
</evidence>
<protein>
    <recommendedName>
        <fullName evidence="5">Signal peptidase I</fullName>
        <ecNumber evidence="5">3.4.21.89</ecNumber>
    </recommendedName>
</protein>
<dbReference type="InterPro" id="IPR019533">
    <property type="entry name" value="Peptidase_S26"/>
</dbReference>
<dbReference type="InterPro" id="IPR036286">
    <property type="entry name" value="LexA/Signal_pep-like_sf"/>
</dbReference>
<evidence type="ECO:0000256" key="2">
    <source>
        <dbReference type="ARBA" id="ARBA00022692"/>
    </source>
</evidence>
<dbReference type="InterPro" id="IPR001733">
    <property type="entry name" value="Peptidase_S26B"/>
</dbReference>
<feature type="domain" description="Peptidase S26" evidence="7">
    <location>
        <begin position="19"/>
        <end position="86"/>
    </location>
</feature>
<reference evidence="8 9" key="1">
    <citation type="submission" date="2019-04" db="EMBL/GenBank/DDBJ databases">
        <authorList>
            <person name="Schori C."/>
            <person name="Ahrens C."/>
        </authorList>
    </citation>
    <scope>NUCLEOTIDE SEQUENCE [LARGE SCALE GENOMIC DNA]</scope>
    <source>
        <strain evidence="8 9">DSM 2950</strain>
    </source>
</reference>
<keyword evidence="3 6" id="KW-1133">Transmembrane helix</keyword>